<comment type="similarity">
    <text evidence="2">Belongs to the CCC1 family.</text>
</comment>
<dbReference type="EMBL" id="VJMJ01000067">
    <property type="protein sequence ID" value="KAF0739060.1"/>
    <property type="molecule type" value="Genomic_DNA"/>
</dbReference>
<evidence type="ECO:0000313" key="7">
    <source>
        <dbReference type="EMBL" id="KAF0739060.1"/>
    </source>
</evidence>
<accession>A0A6G0XFK4</accession>
<dbReference type="InterPro" id="IPR008217">
    <property type="entry name" value="Ccc1_fam"/>
</dbReference>
<feature type="transmembrane region" description="Helical" evidence="6">
    <location>
        <begin position="280"/>
        <end position="303"/>
    </location>
</feature>
<dbReference type="GO" id="GO:0005384">
    <property type="term" value="F:manganese ion transmembrane transporter activity"/>
    <property type="evidence" value="ECO:0007669"/>
    <property type="project" value="InterPro"/>
</dbReference>
<dbReference type="GO" id="GO:0030026">
    <property type="term" value="P:intracellular manganese ion homeostasis"/>
    <property type="evidence" value="ECO:0007669"/>
    <property type="project" value="InterPro"/>
</dbReference>
<feature type="transmembrane region" description="Helical" evidence="6">
    <location>
        <begin position="102"/>
        <end position="123"/>
    </location>
</feature>
<evidence type="ECO:0000256" key="5">
    <source>
        <dbReference type="ARBA" id="ARBA00023136"/>
    </source>
</evidence>
<name>A0A6G0XFK4_9STRA</name>
<feature type="transmembrane region" description="Helical" evidence="6">
    <location>
        <begin position="236"/>
        <end position="259"/>
    </location>
</feature>
<evidence type="ECO:0000256" key="3">
    <source>
        <dbReference type="ARBA" id="ARBA00022692"/>
    </source>
</evidence>
<feature type="transmembrane region" description="Helical" evidence="6">
    <location>
        <begin position="70"/>
        <end position="90"/>
    </location>
</feature>
<gene>
    <name evidence="7" type="ORF">Ae201684_005242</name>
</gene>
<keyword evidence="4 6" id="KW-1133">Transmembrane helix</keyword>
<evidence type="ECO:0000256" key="6">
    <source>
        <dbReference type="SAM" id="Phobius"/>
    </source>
</evidence>
<organism evidence="7 8">
    <name type="scientific">Aphanomyces euteiches</name>
    <dbReference type="NCBI Taxonomy" id="100861"/>
    <lineage>
        <taxon>Eukaryota</taxon>
        <taxon>Sar</taxon>
        <taxon>Stramenopiles</taxon>
        <taxon>Oomycota</taxon>
        <taxon>Saprolegniomycetes</taxon>
        <taxon>Saprolegniales</taxon>
        <taxon>Verrucalvaceae</taxon>
        <taxon>Aphanomyces</taxon>
    </lineage>
</organism>
<dbReference type="Proteomes" id="UP000481153">
    <property type="component" value="Unassembled WGS sequence"/>
</dbReference>
<sequence length="305" mass="33487">MRRPQSETATLPSPNPRAAIDLARDLAAARNAYKKNDLTASIAAHTTKEGITGMNEPGHSVSLKNTVGKVLAESGVFALGINLVLVTALLANGDIKARTASLVARLSIASTLSYAVFAGILVYRRTEEQQFEYERERRREMWELDNFPQGEKDEMVELYTSRGMSLPDARNVIDVMAKYDKFFVDIMMIEELNMLPPDLSMSPSTLGLTTSVGSFLCGLLPYAVSQSFEWIVPHPVWISSWLFTAIVTSFAATGLRIYTFSSSEHDKSYYLGRLHVELPYSVETGVGLFLALVGSSVACATVVSL</sequence>
<protein>
    <submittedName>
        <fullName evidence="7">Uncharacterized protein</fullName>
    </submittedName>
</protein>
<dbReference type="GO" id="GO:0012505">
    <property type="term" value="C:endomembrane system"/>
    <property type="evidence" value="ECO:0007669"/>
    <property type="project" value="UniProtKB-SubCell"/>
</dbReference>
<keyword evidence="3 6" id="KW-0812">Transmembrane</keyword>
<evidence type="ECO:0000256" key="2">
    <source>
        <dbReference type="ARBA" id="ARBA00007049"/>
    </source>
</evidence>
<reference evidence="7 8" key="1">
    <citation type="submission" date="2019-07" db="EMBL/GenBank/DDBJ databases">
        <title>Genomics analysis of Aphanomyces spp. identifies a new class of oomycete effector associated with host adaptation.</title>
        <authorList>
            <person name="Gaulin E."/>
        </authorList>
    </citation>
    <scope>NUCLEOTIDE SEQUENCE [LARGE SCALE GENOMIC DNA]</scope>
    <source>
        <strain evidence="7 8">ATCC 201684</strain>
    </source>
</reference>
<keyword evidence="8" id="KW-1185">Reference proteome</keyword>
<evidence type="ECO:0000313" key="8">
    <source>
        <dbReference type="Proteomes" id="UP000481153"/>
    </source>
</evidence>
<dbReference type="AlphaFoldDB" id="A0A6G0XFK4"/>
<keyword evidence="5 6" id="KW-0472">Membrane</keyword>
<evidence type="ECO:0000256" key="4">
    <source>
        <dbReference type="ARBA" id="ARBA00022989"/>
    </source>
</evidence>
<comment type="caution">
    <text evidence="7">The sequence shown here is derived from an EMBL/GenBank/DDBJ whole genome shotgun (WGS) entry which is preliminary data.</text>
</comment>
<evidence type="ECO:0000256" key="1">
    <source>
        <dbReference type="ARBA" id="ARBA00004127"/>
    </source>
</evidence>
<dbReference type="Pfam" id="PF01988">
    <property type="entry name" value="VIT1"/>
    <property type="match status" value="1"/>
</dbReference>
<dbReference type="VEuPathDB" id="FungiDB:AeMF1_013357"/>
<proteinExistence type="inferred from homology"/>
<comment type="subcellular location">
    <subcellularLocation>
        <location evidence="1">Endomembrane system</location>
        <topology evidence="1">Multi-pass membrane protein</topology>
    </subcellularLocation>
</comment>